<dbReference type="STRING" id="246787.BcellWH2_04395"/>
<dbReference type="Proteomes" id="UP000448877">
    <property type="component" value="Unassembled WGS sequence"/>
</dbReference>
<reference evidence="2 4" key="2">
    <citation type="journal article" date="2019" name="Nat. Med.">
        <title>A library of human gut bacterial isolates paired with longitudinal multiomics data enables mechanistic microbiome research.</title>
        <authorList>
            <person name="Poyet M."/>
            <person name="Groussin M."/>
            <person name="Gibbons S.M."/>
            <person name="Avila-Pacheco J."/>
            <person name="Jiang X."/>
            <person name="Kearney S.M."/>
            <person name="Perrotta A.R."/>
            <person name="Berdy B."/>
            <person name="Zhao S."/>
            <person name="Lieberman T.D."/>
            <person name="Swanson P.K."/>
            <person name="Smith M."/>
            <person name="Roesemann S."/>
            <person name="Alexander J.E."/>
            <person name="Rich S.A."/>
            <person name="Livny J."/>
            <person name="Vlamakis H."/>
            <person name="Clish C."/>
            <person name="Bullock K."/>
            <person name="Deik A."/>
            <person name="Scott J."/>
            <person name="Pierce K.A."/>
            <person name="Xavier R.J."/>
            <person name="Alm E.J."/>
        </authorList>
    </citation>
    <scope>NUCLEOTIDE SEQUENCE [LARGE SCALE GENOMIC DNA]</scope>
    <source>
        <strain evidence="2 4">BIOML-A6</strain>
    </source>
</reference>
<sequence>MKNVDLQKIIYMNTLIAHRRTGTPEKFAKKLNLSRSALFEYLTFLRKDLMLEILYSCYSQTYYYGEKDFCALMGGECCNNCQRFQNQ</sequence>
<gene>
    <name evidence="1" type="ORF">BcellWH2_04395</name>
    <name evidence="2" type="ORF">F2Y81_22835</name>
</gene>
<evidence type="ECO:0000313" key="4">
    <source>
        <dbReference type="Proteomes" id="UP000448877"/>
    </source>
</evidence>
<accession>A0A0P0G4K4</accession>
<dbReference type="Proteomes" id="UP000061809">
    <property type="component" value="Chromosome"/>
</dbReference>
<proteinExistence type="predicted"/>
<dbReference type="KEGG" id="bcel:BcellWH2_04395"/>
<evidence type="ECO:0008006" key="5">
    <source>
        <dbReference type="Google" id="ProtNLM"/>
    </source>
</evidence>
<name>A0A0P0G4K4_9BACE</name>
<dbReference type="PATRIC" id="fig|246787.4.peg.4538"/>
<dbReference type="eggNOG" id="ENOG5033KN8">
    <property type="taxonomic scope" value="Bacteria"/>
</dbReference>
<evidence type="ECO:0000313" key="2">
    <source>
        <dbReference type="EMBL" id="KAA5413522.1"/>
    </source>
</evidence>
<organism evidence="1 3">
    <name type="scientific">Bacteroides cellulosilyticus</name>
    <dbReference type="NCBI Taxonomy" id="246787"/>
    <lineage>
        <taxon>Bacteria</taxon>
        <taxon>Pseudomonadati</taxon>
        <taxon>Bacteroidota</taxon>
        <taxon>Bacteroidia</taxon>
        <taxon>Bacteroidales</taxon>
        <taxon>Bacteroidaceae</taxon>
        <taxon>Bacteroides</taxon>
    </lineage>
</organism>
<dbReference type="AlphaFoldDB" id="A0A0P0G4K4"/>
<dbReference type="EMBL" id="CP012801">
    <property type="protein sequence ID" value="ALJ61612.1"/>
    <property type="molecule type" value="Genomic_DNA"/>
</dbReference>
<reference evidence="1 3" key="1">
    <citation type="journal article" date="2015" name="Science">
        <title>Genetic determinants of in vivo fitness and diet responsiveness in multiple human gut Bacteroides.</title>
        <authorList>
            <person name="Wu M."/>
            <person name="McNulty N.P."/>
            <person name="Rodionov D.A."/>
            <person name="Khoroshkin M.S."/>
            <person name="Griffin N.W."/>
            <person name="Cheng J."/>
            <person name="Latreille P."/>
            <person name="Kerstetter R.A."/>
            <person name="Terrapon N."/>
            <person name="Henrissat B."/>
            <person name="Osterman A.L."/>
            <person name="Gordon J.I."/>
        </authorList>
    </citation>
    <scope>NUCLEOTIDE SEQUENCE [LARGE SCALE GENOMIC DNA]</scope>
    <source>
        <strain evidence="1 3">WH2</strain>
    </source>
</reference>
<protein>
    <recommendedName>
        <fullName evidence="5">HTH domain-containing protein</fullName>
    </recommendedName>
</protein>
<dbReference type="EMBL" id="VVYV01000051">
    <property type="protein sequence ID" value="KAA5413522.1"/>
    <property type="molecule type" value="Genomic_DNA"/>
</dbReference>
<evidence type="ECO:0000313" key="3">
    <source>
        <dbReference type="Proteomes" id="UP000061809"/>
    </source>
</evidence>
<evidence type="ECO:0000313" key="1">
    <source>
        <dbReference type="EMBL" id="ALJ61612.1"/>
    </source>
</evidence>
<dbReference type="RefSeq" id="WP_029428679.1">
    <property type="nucleotide sequence ID" value="NZ_CABMLT010000015.1"/>
</dbReference>